<dbReference type="RefSeq" id="WP_307230515.1">
    <property type="nucleotide sequence ID" value="NZ_JAUSTT010000017.1"/>
</dbReference>
<dbReference type="InterPro" id="IPR015815">
    <property type="entry name" value="HIBADH-related"/>
</dbReference>
<dbReference type="Gene3D" id="3.40.50.720">
    <property type="entry name" value="NAD(P)-binding Rossmann-like Domain"/>
    <property type="match status" value="1"/>
</dbReference>
<dbReference type="InterPro" id="IPR008927">
    <property type="entry name" value="6-PGluconate_DH-like_C_sf"/>
</dbReference>
<protein>
    <submittedName>
        <fullName evidence="6">3-hydroxyisobutyrate dehydrogenase</fullName>
        <ecNumber evidence="6">1.1.1.31</ecNumber>
    </submittedName>
</protein>
<dbReference type="Pfam" id="PF14833">
    <property type="entry name" value="NAD_binding_11"/>
    <property type="match status" value="1"/>
</dbReference>
<evidence type="ECO:0000256" key="2">
    <source>
        <dbReference type="ARBA" id="ARBA00023002"/>
    </source>
</evidence>
<proteinExistence type="inferred from homology"/>
<dbReference type="PANTHER" id="PTHR43060">
    <property type="entry name" value="3-HYDROXYISOBUTYRATE DEHYDROGENASE-LIKE 1, MITOCHONDRIAL-RELATED"/>
    <property type="match status" value="1"/>
</dbReference>
<dbReference type="InterPro" id="IPR036291">
    <property type="entry name" value="NAD(P)-bd_dom_sf"/>
</dbReference>
<dbReference type="SUPFAM" id="SSF51735">
    <property type="entry name" value="NAD(P)-binding Rossmann-fold domains"/>
    <property type="match status" value="1"/>
</dbReference>
<dbReference type="InterPro" id="IPR006115">
    <property type="entry name" value="6PGDH_NADP-bd"/>
</dbReference>
<dbReference type="SUPFAM" id="SSF48179">
    <property type="entry name" value="6-phosphogluconate dehydrogenase C-terminal domain-like"/>
    <property type="match status" value="1"/>
</dbReference>
<dbReference type="Gene3D" id="1.10.1040.10">
    <property type="entry name" value="N-(1-d-carboxylethyl)-l-norvaline Dehydrogenase, domain 2"/>
    <property type="match status" value="1"/>
</dbReference>
<dbReference type="Proteomes" id="UP001223586">
    <property type="component" value="Unassembled WGS sequence"/>
</dbReference>
<feature type="domain" description="3-hydroxyisobutyrate dehydrogenase-like NAD-binding" evidence="5">
    <location>
        <begin position="167"/>
        <end position="286"/>
    </location>
</feature>
<keyword evidence="2 6" id="KW-0560">Oxidoreductase</keyword>
<comment type="caution">
    <text evidence="6">The sequence shown here is derived from an EMBL/GenBank/DDBJ whole genome shotgun (WGS) entry which is preliminary data.</text>
</comment>
<reference evidence="6 7" key="1">
    <citation type="submission" date="2023-07" db="EMBL/GenBank/DDBJ databases">
        <title>Genomic Encyclopedia of Type Strains, Phase IV (KMG-IV): sequencing the most valuable type-strain genomes for metagenomic binning, comparative biology and taxonomic classification.</title>
        <authorList>
            <person name="Goeker M."/>
        </authorList>
    </citation>
    <scope>NUCLEOTIDE SEQUENCE [LARGE SCALE GENOMIC DNA]</scope>
    <source>
        <strain evidence="6 7">DSM 23837</strain>
    </source>
</reference>
<evidence type="ECO:0000256" key="3">
    <source>
        <dbReference type="ARBA" id="ARBA00023027"/>
    </source>
</evidence>
<evidence type="ECO:0000259" key="4">
    <source>
        <dbReference type="Pfam" id="PF03446"/>
    </source>
</evidence>
<dbReference type="GO" id="GO:0008442">
    <property type="term" value="F:3-hydroxyisobutyrate dehydrogenase activity"/>
    <property type="evidence" value="ECO:0007669"/>
    <property type="project" value="UniProtKB-EC"/>
</dbReference>
<evidence type="ECO:0000313" key="7">
    <source>
        <dbReference type="Proteomes" id="UP001223586"/>
    </source>
</evidence>
<dbReference type="InterPro" id="IPR029154">
    <property type="entry name" value="HIBADH-like_NADP-bd"/>
</dbReference>
<dbReference type="EC" id="1.1.1.31" evidence="6"/>
<dbReference type="PIRSF" id="PIRSF000103">
    <property type="entry name" value="HIBADH"/>
    <property type="match status" value="1"/>
</dbReference>
<dbReference type="PANTHER" id="PTHR43060:SF15">
    <property type="entry name" value="3-HYDROXYISOBUTYRATE DEHYDROGENASE-LIKE 1, MITOCHONDRIAL-RELATED"/>
    <property type="match status" value="1"/>
</dbReference>
<organism evidence="6 7">
    <name type="scientific">Bacillus chungangensis</name>
    <dbReference type="NCBI Taxonomy" id="587633"/>
    <lineage>
        <taxon>Bacteria</taxon>
        <taxon>Bacillati</taxon>
        <taxon>Bacillota</taxon>
        <taxon>Bacilli</taxon>
        <taxon>Bacillales</taxon>
        <taxon>Bacillaceae</taxon>
        <taxon>Bacillus</taxon>
    </lineage>
</organism>
<keyword evidence="3" id="KW-0520">NAD</keyword>
<feature type="domain" description="6-phosphogluconate dehydrogenase NADP-binding" evidence="4">
    <location>
        <begin position="5"/>
        <end position="164"/>
    </location>
</feature>
<evidence type="ECO:0000259" key="5">
    <source>
        <dbReference type="Pfam" id="PF14833"/>
    </source>
</evidence>
<dbReference type="EMBL" id="JAUSTT010000017">
    <property type="protein sequence ID" value="MDQ0176949.1"/>
    <property type="molecule type" value="Genomic_DNA"/>
</dbReference>
<name>A0ABT9WUI5_9BACI</name>
<accession>A0ABT9WUI5</accession>
<comment type="similarity">
    <text evidence="1">Belongs to the HIBADH-related family.</text>
</comment>
<dbReference type="Pfam" id="PF03446">
    <property type="entry name" value="NAD_binding_2"/>
    <property type="match status" value="1"/>
</dbReference>
<keyword evidence="7" id="KW-1185">Reference proteome</keyword>
<dbReference type="InterPro" id="IPR013328">
    <property type="entry name" value="6PGD_dom2"/>
</dbReference>
<evidence type="ECO:0000313" key="6">
    <source>
        <dbReference type="EMBL" id="MDQ0176949.1"/>
    </source>
</evidence>
<gene>
    <name evidence="6" type="ORF">J2S08_002828</name>
</gene>
<sequence>MRDQKIGFIGLGVMGKSIASHLLTAGYNVAVYNRTKSKADELIAAGAKWMDSPKTIAENSNIIFTMVGYPEDVKEVYLGEHGLLNYAKQGSYLIDLTTSTPTLAINLFTEGEKRKLFVLDAPVTGGDIGAQNGTLTMMVGGNKAIYEKLHSIFAVFCKAIVYQGAAGAGQHAKMCNQIAIASNMIGVAEAIVYAKNAGLAPEKVLDAISAGAAGSWSLSHLAPRMLQDDYSPGFFIKHFIKDMGIALEEADRMNLKLPGLQLAKQLYDTLADKGEENSGTQAIIKYWNK</sequence>
<evidence type="ECO:0000256" key="1">
    <source>
        <dbReference type="ARBA" id="ARBA00009080"/>
    </source>
</evidence>